<dbReference type="EMBL" id="VMNF01000007">
    <property type="protein sequence ID" value="TXC03450.1"/>
    <property type="molecule type" value="Genomic_DNA"/>
</dbReference>
<feature type="compositionally biased region" description="Basic and acidic residues" evidence="1">
    <location>
        <begin position="349"/>
        <end position="361"/>
    </location>
</feature>
<feature type="compositionally biased region" description="Low complexity" evidence="1">
    <location>
        <begin position="458"/>
        <end position="476"/>
    </location>
</feature>
<feature type="compositionally biased region" description="Low complexity" evidence="1">
    <location>
        <begin position="17"/>
        <end position="32"/>
    </location>
</feature>
<feature type="domain" description="PH" evidence="2">
    <location>
        <begin position="80"/>
        <end position="221"/>
    </location>
</feature>
<dbReference type="Gene3D" id="2.30.29.30">
    <property type="entry name" value="Pleckstrin-homology domain (PH domain)/Phosphotyrosine-binding domain (PTB)"/>
    <property type="match status" value="1"/>
</dbReference>
<gene>
    <name evidence="3" type="ORF">FocTR4_00000791</name>
</gene>
<feature type="compositionally biased region" description="Basic and acidic residues" evidence="1">
    <location>
        <begin position="387"/>
        <end position="400"/>
    </location>
</feature>
<feature type="compositionally biased region" description="Basic and acidic residues" evidence="1">
    <location>
        <begin position="282"/>
        <end position="304"/>
    </location>
</feature>
<feature type="compositionally biased region" description="Low complexity" evidence="1">
    <location>
        <begin position="264"/>
        <end position="281"/>
    </location>
</feature>
<feature type="compositionally biased region" description="Low complexity" evidence="1">
    <location>
        <begin position="578"/>
        <end position="588"/>
    </location>
</feature>
<dbReference type="InterPro" id="IPR039483">
    <property type="entry name" value="Meu6_PH_dom"/>
</dbReference>
<evidence type="ECO:0000256" key="1">
    <source>
        <dbReference type="SAM" id="MobiDB-lite"/>
    </source>
</evidence>
<feature type="compositionally biased region" description="Basic and acidic residues" evidence="1">
    <location>
        <begin position="526"/>
        <end position="577"/>
    </location>
</feature>
<reference evidence="3 4" key="1">
    <citation type="submission" date="2019-07" db="EMBL/GenBank/DDBJ databases">
        <title>The First High-Quality Draft Genome Sequence of the Causal Agent of the Current Panama Disease Epidemic.</title>
        <authorList>
            <person name="Warmington R.J."/>
            <person name="Kay W."/>
            <person name="Jeffries A."/>
            <person name="Bebber D."/>
            <person name="Moore K."/>
            <person name="Studholme D.J."/>
        </authorList>
    </citation>
    <scope>NUCLEOTIDE SEQUENCE [LARGE SCALE GENOMIC DNA]</scope>
    <source>
        <strain evidence="3 4">TR4</strain>
    </source>
</reference>
<name>A0A5C6SY93_FUSOC</name>
<dbReference type="Proteomes" id="UP000321331">
    <property type="component" value="Unassembled WGS sequence"/>
</dbReference>
<feature type="compositionally biased region" description="Low complexity" evidence="1">
    <location>
        <begin position="41"/>
        <end position="52"/>
    </location>
</feature>
<dbReference type="PROSITE" id="PS50003">
    <property type="entry name" value="PH_DOMAIN"/>
    <property type="match status" value="1"/>
</dbReference>
<feature type="compositionally biased region" description="Basic and acidic residues" evidence="1">
    <location>
        <begin position="1"/>
        <end position="16"/>
    </location>
</feature>
<organism evidence="3 4">
    <name type="scientific">Fusarium oxysporum f. sp. cubense</name>
    <dbReference type="NCBI Taxonomy" id="61366"/>
    <lineage>
        <taxon>Eukaryota</taxon>
        <taxon>Fungi</taxon>
        <taxon>Dikarya</taxon>
        <taxon>Ascomycota</taxon>
        <taxon>Pezizomycotina</taxon>
        <taxon>Sordariomycetes</taxon>
        <taxon>Hypocreomycetidae</taxon>
        <taxon>Hypocreales</taxon>
        <taxon>Nectriaceae</taxon>
        <taxon>Fusarium</taxon>
        <taxon>Fusarium oxysporum species complex</taxon>
    </lineage>
</organism>
<evidence type="ECO:0000313" key="4">
    <source>
        <dbReference type="Proteomes" id="UP000321331"/>
    </source>
</evidence>
<dbReference type="AlphaFoldDB" id="A0A5C6SY93"/>
<accession>A0A5C6SY93</accession>
<comment type="caution">
    <text evidence="3">The sequence shown here is derived from an EMBL/GenBank/DDBJ whole genome shotgun (WGS) entry which is preliminary data.</text>
</comment>
<proteinExistence type="predicted"/>
<dbReference type="InterPro" id="IPR001849">
    <property type="entry name" value="PH_domain"/>
</dbReference>
<evidence type="ECO:0000259" key="2">
    <source>
        <dbReference type="PROSITE" id="PS50003"/>
    </source>
</evidence>
<dbReference type="InterPro" id="IPR039712">
    <property type="entry name" value="Meu6"/>
</dbReference>
<feature type="compositionally biased region" description="Basic and acidic residues" evidence="1">
    <location>
        <begin position="318"/>
        <end position="338"/>
    </location>
</feature>
<protein>
    <recommendedName>
        <fullName evidence="2">PH domain-containing protein</fullName>
    </recommendedName>
</protein>
<sequence>MAEEQKNIEVPQETKPEIAAPAAGISAPAVEATAETKPVEETPVVAAETAPATEEKPAEETKPAEEAAKAEEKKEEEEIKPVEEGHLNHKAQGLSFPKTRTIKNRALTPHPFRNLIPSKEFFFFGTEAVEPKALSHYLKSEKSAETAHSNIAWASETGKGLLFVGDKKNPSSVISLADATEPEIDGSHKFHLTSKGNKHTFKASSAAERDNWVAQLKLKIAEAKELATTVTESETYKATLESFKPTPVKKEEKASEAAKEETPAEAAVAVPATEEAAPVTEETPKEEETKDERKKDVKSEEPKRRSASRKRTSFFGFGKKEESKKEEVKKEAEAKPADEVAVETPALEETPKIEEPVKPVEEVAPAAVEEPAKPAEETAPEAVPAVAEDKPAESPKEKPTATKRNSFFGNVFSKKEKKTPELKPTEPEATKEAEAETTAPVIPPVEATTPLAVDVSNPATVPTETTETAAATSPAPEVKKDLKEKRKSSLPFAFGKRDKSPAPAEGEKKESPFSKLRNTIRGKSPKPAEKRAEENKEETVQEEPTEAKTEELKTEEAPKIEEPAKPAEPEAEDKPKDAAPAPVVTAAA</sequence>
<feature type="region of interest" description="Disordered" evidence="1">
    <location>
        <begin position="246"/>
        <end position="588"/>
    </location>
</feature>
<evidence type="ECO:0000313" key="3">
    <source>
        <dbReference type="EMBL" id="TXC03450.1"/>
    </source>
</evidence>
<dbReference type="InterPro" id="IPR011993">
    <property type="entry name" value="PH-like_dom_sf"/>
</dbReference>
<dbReference type="SUPFAM" id="SSF50729">
    <property type="entry name" value="PH domain-like"/>
    <property type="match status" value="1"/>
</dbReference>
<feature type="compositionally biased region" description="Basic and acidic residues" evidence="1">
    <location>
        <begin position="248"/>
        <end position="262"/>
    </location>
</feature>
<feature type="compositionally biased region" description="Basic and acidic residues" evidence="1">
    <location>
        <begin position="53"/>
        <end position="87"/>
    </location>
</feature>
<feature type="compositionally biased region" description="Basic and acidic residues" evidence="1">
    <location>
        <begin position="418"/>
        <end position="434"/>
    </location>
</feature>
<dbReference type="PANTHER" id="PTHR42073">
    <property type="entry name" value="MEIOTIC EXPRESSION UP-REGULATED PROTEIN 6"/>
    <property type="match status" value="1"/>
</dbReference>
<feature type="compositionally biased region" description="Basic and acidic residues" evidence="1">
    <location>
        <begin position="495"/>
        <end position="512"/>
    </location>
</feature>
<feature type="region of interest" description="Disordered" evidence="1">
    <location>
        <begin position="1"/>
        <end position="93"/>
    </location>
</feature>
<dbReference type="PANTHER" id="PTHR42073:SF1">
    <property type="entry name" value="MEIOTIC EXPRESSION UP-REGULATED PROTEIN 6"/>
    <property type="match status" value="1"/>
</dbReference>
<dbReference type="Pfam" id="PF15406">
    <property type="entry name" value="PH_6"/>
    <property type="match status" value="1"/>
</dbReference>